<sequence>MDLLMDLLVEKTSTGREYKVKDIVPGGLRPPRDRAGRGRDARAHVLPHRVRPFPALLGRPHHRLPPHDHPDRRPHRDPHRPRRRGPLVLLQHLLHPGPRRRRHRPRLRRRLRLEGRDPPGVLVVHRARPRLGPRRRPRPHRRRRGRLHPADPRGGQGRGGVREERDRAGPGLHGQRRVPDRAHHHQGRAGGGPHQVQEDEGEAGRRLRGDHHRGQEAVTDAGQRDPALPGDQRQRLGHQEQVRQLVWMSPLSPRRTDEGHRCHDCRQGRSRSWLW</sequence>
<feature type="compositionally biased region" description="Basic residues" evidence="1">
    <location>
        <begin position="72"/>
        <end position="85"/>
    </location>
</feature>
<keyword evidence="3" id="KW-1185">Reference proteome</keyword>
<name>A0AAX6GQS5_IRIPA</name>
<reference evidence="2" key="2">
    <citation type="submission" date="2023-04" db="EMBL/GenBank/DDBJ databases">
        <authorList>
            <person name="Bruccoleri R.E."/>
            <person name="Oakeley E.J."/>
            <person name="Faust A.-M."/>
            <person name="Dessus-Babus S."/>
            <person name="Altorfer M."/>
            <person name="Burckhardt D."/>
            <person name="Oertli M."/>
            <person name="Naumann U."/>
            <person name="Petersen F."/>
            <person name="Wong J."/>
        </authorList>
    </citation>
    <scope>NUCLEOTIDE SEQUENCE</scope>
    <source>
        <strain evidence="2">GSM-AAB239-AS_SAM_17_03QT</strain>
        <tissue evidence="2">Leaf</tissue>
    </source>
</reference>
<dbReference type="Proteomes" id="UP001140949">
    <property type="component" value="Unassembled WGS sequence"/>
</dbReference>
<feature type="compositionally biased region" description="Low complexity" evidence="1">
    <location>
        <begin position="86"/>
        <end position="96"/>
    </location>
</feature>
<proteinExistence type="predicted"/>
<feature type="compositionally biased region" description="Basic and acidic residues" evidence="1">
    <location>
        <begin position="254"/>
        <end position="267"/>
    </location>
</feature>
<dbReference type="AlphaFoldDB" id="A0AAX6GQS5"/>
<feature type="compositionally biased region" description="Basic residues" evidence="1">
    <location>
        <begin position="97"/>
        <end position="111"/>
    </location>
</feature>
<feature type="compositionally biased region" description="Basic and acidic residues" evidence="1">
    <location>
        <begin position="30"/>
        <end position="43"/>
    </location>
</feature>
<evidence type="ECO:0000313" key="3">
    <source>
        <dbReference type="Proteomes" id="UP001140949"/>
    </source>
</evidence>
<feature type="compositionally biased region" description="Basic and acidic residues" evidence="1">
    <location>
        <begin position="202"/>
        <end position="215"/>
    </location>
</feature>
<protein>
    <submittedName>
        <fullName evidence="2">Adenosylhomocysteinase</fullName>
    </submittedName>
</protein>
<evidence type="ECO:0000313" key="2">
    <source>
        <dbReference type="EMBL" id="KAJ6830913.1"/>
    </source>
</evidence>
<organism evidence="2 3">
    <name type="scientific">Iris pallida</name>
    <name type="common">Sweet iris</name>
    <dbReference type="NCBI Taxonomy" id="29817"/>
    <lineage>
        <taxon>Eukaryota</taxon>
        <taxon>Viridiplantae</taxon>
        <taxon>Streptophyta</taxon>
        <taxon>Embryophyta</taxon>
        <taxon>Tracheophyta</taxon>
        <taxon>Spermatophyta</taxon>
        <taxon>Magnoliopsida</taxon>
        <taxon>Liliopsida</taxon>
        <taxon>Asparagales</taxon>
        <taxon>Iridaceae</taxon>
        <taxon>Iridoideae</taxon>
        <taxon>Irideae</taxon>
        <taxon>Iris</taxon>
    </lineage>
</organism>
<feature type="compositionally biased region" description="Basic residues" evidence="1">
    <location>
        <begin position="125"/>
        <end position="147"/>
    </location>
</feature>
<comment type="caution">
    <text evidence="2">The sequence shown here is derived from an EMBL/GenBank/DDBJ whole genome shotgun (WGS) entry which is preliminary data.</text>
</comment>
<feature type="region of interest" description="Disordered" evidence="1">
    <location>
        <begin position="22"/>
        <end position="275"/>
    </location>
</feature>
<feature type="compositionally biased region" description="Basic and acidic residues" evidence="1">
    <location>
        <begin position="232"/>
        <end position="241"/>
    </location>
</feature>
<dbReference type="EMBL" id="JANAVB010017195">
    <property type="protein sequence ID" value="KAJ6830913.1"/>
    <property type="molecule type" value="Genomic_DNA"/>
</dbReference>
<evidence type="ECO:0000256" key="1">
    <source>
        <dbReference type="SAM" id="MobiDB-lite"/>
    </source>
</evidence>
<accession>A0AAX6GQS5</accession>
<gene>
    <name evidence="2" type="ORF">M6B38_352075</name>
</gene>
<reference evidence="2" key="1">
    <citation type="journal article" date="2023" name="GigaByte">
        <title>Genome assembly of the bearded iris, Iris pallida Lam.</title>
        <authorList>
            <person name="Bruccoleri R.E."/>
            <person name="Oakeley E.J."/>
            <person name="Faust A.M.E."/>
            <person name="Altorfer M."/>
            <person name="Dessus-Babus S."/>
            <person name="Burckhardt D."/>
            <person name="Oertli M."/>
            <person name="Naumann U."/>
            <person name="Petersen F."/>
            <person name="Wong J."/>
        </authorList>
    </citation>
    <scope>NUCLEOTIDE SEQUENCE</scope>
    <source>
        <strain evidence="2">GSM-AAB239-AS_SAM_17_03QT</strain>
    </source>
</reference>